<dbReference type="RefSeq" id="WP_197967204.1">
    <property type="nucleotide sequence ID" value="NZ_JACEGD010000017.1"/>
</dbReference>
<accession>A0ABS0P5K7</accession>
<evidence type="ECO:0000259" key="1">
    <source>
        <dbReference type="Pfam" id="PF14082"/>
    </source>
</evidence>
<organism evidence="2 3">
    <name type="scientific">Bradyrhizobium diversitatis</name>
    <dbReference type="NCBI Taxonomy" id="2755406"/>
    <lineage>
        <taxon>Bacteria</taxon>
        <taxon>Pseudomonadati</taxon>
        <taxon>Pseudomonadota</taxon>
        <taxon>Alphaproteobacteria</taxon>
        <taxon>Hyphomicrobiales</taxon>
        <taxon>Nitrobacteraceae</taxon>
        <taxon>Bradyrhizobium</taxon>
    </lineage>
</organism>
<dbReference type="InterPro" id="IPR025359">
    <property type="entry name" value="SduA_C"/>
</dbReference>
<reference evidence="2 3" key="1">
    <citation type="submission" date="2020-07" db="EMBL/GenBank/DDBJ databases">
        <title>Bradyrhizobium diversity isolated from nodules of indigenous legumes of Western Australia.</title>
        <authorList>
            <person name="Klepa M.S."/>
        </authorList>
    </citation>
    <scope>NUCLEOTIDE SEQUENCE [LARGE SCALE GENOMIC DNA]</scope>
    <source>
        <strain evidence="2 3">CNPSo 4019</strain>
    </source>
</reference>
<evidence type="ECO:0000313" key="3">
    <source>
        <dbReference type="Proteomes" id="UP001194539"/>
    </source>
</evidence>
<comment type="caution">
    <text evidence="2">The sequence shown here is derived from an EMBL/GenBank/DDBJ whole genome shotgun (WGS) entry which is preliminary data.</text>
</comment>
<sequence length="262" mass="30302">MNLDEEAARFARLLDEEREEQAYQAYLEQNTRFIPREFVQNHGIGLSIVLRKLSFGADYKTDFFYFSKSTDDWNAVFIELEKPWSRFFKGNTNEYHGDFSRALQQINQWKAWFLSDQNKAGFLASVSAVQVPRHMASNPTYNKYVLVFGRRAEYEGNADRRRLVRAAETDDFKIMTFDSLAEGLSQKGELAVGSRHNQFIDILSDEVIDAGMYAWMEPTQLRVSKALREKLSQGGSNHFLFQDGQRHEVLSYVAPLVRVRAA</sequence>
<evidence type="ECO:0000313" key="2">
    <source>
        <dbReference type="EMBL" id="MBH5388518.1"/>
    </source>
</evidence>
<name>A0ABS0P5K7_9BRAD</name>
<gene>
    <name evidence="2" type="ORF">H1B27_19840</name>
</gene>
<proteinExistence type="predicted"/>
<dbReference type="Pfam" id="PF14082">
    <property type="entry name" value="SduA_C"/>
    <property type="match status" value="1"/>
</dbReference>
<feature type="domain" description="Shedu protein SduA C-terminal" evidence="1">
    <location>
        <begin position="19"/>
        <end position="180"/>
    </location>
</feature>
<dbReference type="Proteomes" id="UP001194539">
    <property type="component" value="Unassembled WGS sequence"/>
</dbReference>
<keyword evidence="3" id="KW-1185">Reference proteome</keyword>
<protein>
    <submittedName>
        <fullName evidence="2">DUF4263 domain-containing protein</fullName>
    </submittedName>
</protein>
<dbReference type="EMBL" id="JACEGD010000017">
    <property type="protein sequence ID" value="MBH5388518.1"/>
    <property type="molecule type" value="Genomic_DNA"/>
</dbReference>